<organism evidence="4 5">
    <name type="scientific">Herbihabitans rhizosphaerae</name>
    <dbReference type="NCBI Taxonomy" id="1872711"/>
    <lineage>
        <taxon>Bacteria</taxon>
        <taxon>Bacillati</taxon>
        <taxon>Actinomycetota</taxon>
        <taxon>Actinomycetes</taxon>
        <taxon>Pseudonocardiales</taxon>
        <taxon>Pseudonocardiaceae</taxon>
        <taxon>Herbihabitans</taxon>
    </lineage>
</organism>
<dbReference type="PROSITE" id="PS50983">
    <property type="entry name" value="FE_B12_PBP"/>
    <property type="match status" value="1"/>
</dbReference>
<dbReference type="InterPro" id="IPR050902">
    <property type="entry name" value="ABC_Transporter_SBP"/>
</dbReference>
<dbReference type="Proteomes" id="UP000294257">
    <property type="component" value="Unassembled WGS sequence"/>
</dbReference>
<dbReference type="Gene3D" id="3.40.50.1980">
    <property type="entry name" value="Nitrogenase molybdenum iron protein domain"/>
    <property type="match status" value="2"/>
</dbReference>
<keyword evidence="5" id="KW-1185">Reference proteome</keyword>
<feature type="signal peptide" evidence="2">
    <location>
        <begin position="1"/>
        <end position="22"/>
    </location>
</feature>
<feature type="chain" id="PRO_5038839289" evidence="2">
    <location>
        <begin position="23"/>
        <end position="318"/>
    </location>
</feature>
<evidence type="ECO:0000259" key="3">
    <source>
        <dbReference type="PROSITE" id="PS50983"/>
    </source>
</evidence>
<proteinExistence type="inferred from homology"/>
<dbReference type="OrthoDB" id="6495095at2"/>
<dbReference type="AlphaFoldDB" id="A0A4Q7KJ75"/>
<comment type="similarity">
    <text evidence="1">Belongs to the bacterial solute-binding protein 8 family.</text>
</comment>
<dbReference type="PANTHER" id="PTHR30535:SF34">
    <property type="entry name" value="MOLYBDATE-BINDING PROTEIN MOLA"/>
    <property type="match status" value="1"/>
</dbReference>
<dbReference type="SUPFAM" id="SSF53807">
    <property type="entry name" value="Helical backbone' metal receptor"/>
    <property type="match status" value="1"/>
</dbReference>
<dbReference type="InterPro" id="IPR002491">
    <property type="entry name" value="ABC_transptr_periplasmic_BD"/>
</dbReference>
<accession>A0A4Q7KJ75</accession>
<evidence type="ECO:0000256" key="1">
    <source>
        <dbReference type="ARBA" id="ARBA00008814"/>
    </source>
</evidence>
<name>A0A4Q7KJ75_9PSEU</name>
<gene>
    <name evidence="4" type="ORF">EV193_10972</name>
</gene>
<reference evidence="4 5" key="1">
    <citation type="submission" date="2019-02" db="EMBL/GenBank/DDBJ databases">
        <title>Genomic Encyclopedia of Type Strains, Phase IV (KMG-IV): sequencing the most valuable type-strain genomes for metagenomic binning, comparative biology and taxonomic classification.</title>
        <authorList>
            <person name="Goeker M."/>
        </authorList>
    </citation>
    <scope>NUCLEOTIDE SEQUENCE [LARGE SCALE GENOMIC DNA]</scope>
    <source>
        <strain evidence="4 5">DSM 101727</strain>
    </source>
</reference>
<evidence type="ECO:0000256" key="2">
    <source>
        <dbReference type="SAM" id="SignalP"/>
    </source>
</evidence>
<keyword evidence="2" id="KW-0732">Signal</keyword>
<dbReference type="RefSeq" id="WP_130346625.1">
    <property type="nucleotide sequence ID" value="NZ_SGWQ01000009.1"/>
</dbReference>
<dbReference type="PROSITE" id="PS51257">
    <property type="entry name" value="PROKAR_LIPOPROTEIN"/>
    <property type="match status" value="1"/>
</dbReference>
<protein>
    <submittedName>
        <fullName evidence="4">Iron complex transport system substrate-binding protein</fullName>
    </submittedName>
</protein>
<evidence type="ECO:0000313" key="4">
    <source>
        <dbReference type="EMBL" id="RZS34285.1"/>
    </source>
</evidence>
<comment type="caution">
    <text evidence="4">The sequence shown here is derived from an EMBL/GenBank/DDBJ whole genome shotgun (WGS) entry which is preliminary data.</text>
</comment>
<dbReference type="GO" id="GO:0071281">
    <property type="term" value="P:cellular response to iron ion"/>
    <property type="evidence" value="ECO:0007669"/>
    <property type="project" value="TreeGrafter"/>
</dbReference>
<dbReference type="Pfam" id="PF01497">
    <property type="entry name" value="Peripla_BP_2"/>
    <property type="match status" value="1"/>
</dbReference>
<feature type="domain" description="Fe/B12 periplasmic-binding" evidence="3">
    <location>
        <begin position="66"/>
        <end position="316"/>
    </location>
</feature>
<evidence type="ECO:0000313" key="5">
    <source>
        <dbReference type="Proteomes" id="UP000294257"/>
    </source>
</evidence>
<dbReference type="EMBL" id="SGWQ01000009">
    <property type="protein sequence ID" value="RZS34285.1"/>
    <property type="molecule type" value="Genomic_DNA"/>
</dbReference>
<dbReference type="PANTHER" id="PTHR30535">
    <property type="entry name" value="VITAMIN B12-BINDING PROTEIN"/>
    <property type="match status" value="1"/>
</dbReference>
<sequence>MSRARHPLTRLLVALLALVALAGCAAREQAAAPGAGQNAGTPEAAFPVQLTVPGGKPVVLDHKPKRIVSLNPAATEVLFTMGAGEQVVAVDSQSNFPQRAPRTALSALTPNVEAIANYKPDLVILFSDPGGLADSLEKLHIPTIRLASPKTTNEAYAYMRLLGQATGHAKEGSDLADRTKADIEKLVAETPKPARPLSYYFEIGPDLYSLTSKTMIGQLVSQFGLANVADPAGAVGEYPQLSPADLVRANPDLIFLADTVCCQQNAQTIAARPGWNRLKAVTGGNVVELNDDLATRWGPRVVEALKAVSAAVTKAGKA</sequence>